<sequence length="1049" mass="113803">MEHGQEWPWLRGRDGPLNTAGYMSISTAFVLFPWGKVTRGHPVKWLLHITGAQAQPDPEAARMIPGMSFTLERRPGKPAWELGGLPPKIALQYYYDWGHMQRTGAIYEKLPRSYTLPPSHWEEMGERLIPSPDWERQPPPNPQFDDPAPHDPAASSSTDWGGTRQPHTQDTRHSTAETGQPDSGAGGEAADSQEPHDNYYSEEWAPSPTPTWGPSPGPNPEDDKDDAAGDPDHAHLMQRRMEPVASGAASSHGPRVVSIRGPPRLTGAAAMIRRWLREFAAVLRDHPMGNQIPLLLQQAMEAVGHDQEPEEGDNGTVGGPGPCKKRRMINMVTVARMRLSDISEEDGMDGLNQHQIREDLGTAMFQRITETQWGDQVQQGHHGLAQARKAIATALENTIQGDMDWITPGWGNAMRMVLEDAEELIDEEGLLDLAHPSGVVALHEGAEEAPPLPQGEASVNSWTRLLVWRQANQQEGSILVDTQTTEEAMEPRPGDPNLEDLSGAAPSPGPGDPAGDSSGAEGAIQTRPGPGDPAGDLSGADQKQGGGAAQADRWIPPLTLPQWSGSIPSTDQSQGSEPDEPTFPTDEELVEALRSTKDKKRPRDSKKRRGKMTPGSNLQGIKTRVRVTAQKWWETNQDALRQHYDQSFVCRYVDNRLVVYSEQIEHQPWLQKVGLLAFVVEQSLKKLSPVSSWVPYCIQLSDVLLFRLQEAQAVNSRVCLASRCLGSKDEILGYAQQVADEAGGTSAVEGDVLAFARKATESSGLRASEETLTNYHILGIRSAGTGITEGTDIMAFARKAARAVSQSGISQGASESDVLAFARKAAREISQSGVNANDSDILTFARKVCLNARTPVTIHSAREAADDVSKSGVVGNLRLAAIVICCADHPCIAVLRSDFLAFARRAAQAPVPKQRGLEGLVSQLGLEPGSDEAESDIYAFAQQVGHYAVCTEGVFSVAQDVSEAGYSRASEAVLEESRSGAESAPRDSSTSDVLAFARRAAQVPSEDLFVPARRVLREGAELRRWVDLVQIAALVSTFKAAGCRDAEKP</sequence>
<feature type="compositionally biased region" description="Acidic residues" evidence="1">
    <location>
        <begin position="577"/>
        <end position="590"/>
    </location>
</feature>
<feature type="region of interest" description="Disordered" evidence="1">
    <location>
        <begin position="130"/>
        <end position="232"/>
    </location>
</feature>
<protein>
    <submittedName>
        <fullName evidence="2">Uncharacterized protein</fullName>
    </submittedName>
</protein>
<reference evidence="2 3" key="1">
    <citation type="submission" date="2016-02" db="EMBL/GenBank/DDBJ databases">
        <title>Genome analysis of coral dinoflagellate symbionts highlights evolutionary adaptations to a symbiotic lifestyle.</title>
        <authorList>
            <person name="Aranda M."/>
            <person name="Li Y."/>
            <person name="Liew Y.J."/>
            <person name="Baumgarten S."/>
            <person name="Simakov O."/>
            <person name="Wilson M."/>
            <person name="Piel J."/>
            <person name="Ashoor H."/>
            <person name="Bougouffa S."/>
            <person name="Bajic V.B."/>
            <person name="Ryu T."/>
            <person name="Ravasi T."/>
            <person name="Bayer T."/>
            <person name="Micklem G."/>
            <person name="Kim H."/>
            <person name="Bhak J."/>
            <person name="Lajeunesse T.C."/>
            <person name="Voolstra C.R."/>
        </authorList>
    </citation>
    <scope>NUCLEOTIDE SEQUENCE [LARGE SCALE GENOMIC DNA]</scope>
    <source>
        <strain evidence="2 3">CCMP2467</strain>
    </source>
</reference>
<feature type="compositionally biased region" description="Pro residues" evidence="1">
    <location>
        <begin position="207"/>
        <end position="219"/>
    </location>
</feature>
<gene>
    <name evidence="2" type="ORF">AK812_SmicGene34916</name>
</gene>
<dbReference type="AlphaFoldDB" id="A0A1Q9CMS4"/>
<feature type="region of interest" description="Disordered" evidence="1">
    <location>
        <begin position="476"/>
        <end position="618"/>
    </location>
</feature>
<name>A0A1Q9CMS4_SYMMI</name>
<dbReference type="OrthoDB" id="10299204at2759"/>
<proteinExistence type="predicted"/>
<evidence type="ECO:0000256" key="1">
    <source>
        <dbReference type="SAM" id="MobiDB-lite"/>
    </source>
</evidence>
<feature type="compositionally biased region" description="Polar residues" evidence="1">
    <location>
        <begin position="476"/>
        <end position="486"/>
    </location>
</feature>
<feature type="region of interest" description="Disordered" evidence="1">
    <location>
        <begin position="304"/>
        <end position="325"/>
    </location>
</feature>
<accession>A0A1Q9CMS4</accession>
<keyword evidence="3" id="KW-1185">Reference proteome</keyword>
<evidence type="ECO:0000313" key="2">
    <source>
        <dbReference type="EMBL" id="OLP84220.1"/>
    </source>
</evidence>
<organism evidence="2 3">
    <name type="scientific">Symbiodinium microadriaticum</name>
    <name type="common">Dinoflagellate</name>
    <name type="synonym">Zooxanthella microadriatica</name>
    <dbReference type="NCBI Taxonomy" id="2951"/>
    <lineage>
        <taxon>Eukaryota</taxon>
        <taxon>Sar</taxon>
        <taxon>Alveolata</taxon>
        <taxon>Dinophyceae</taxon>
        <taxon>Suessiales</taxon>
        <taxon>Symbiodiniaceae</taxon>
        <taxon>Symbiodinium</taxon>
    </lineage>
</organism>
<evidence type="ECO:0000313" key="3">
    <source>
        <dbReference type="Proteomes" id="UP000186817"/>
    </source>
</evidence>
<feature type="compositionally biased region" description="Polar residues" evidence="1">
    <location>
        <begin position="561"/>
        <end position="576"/>
    </location>
</feature>
<feature type="compositionally biased region" description="Polar residues" evidence="1">
    <location>
        <begin position="154"/>
        <end position="166"/>
    </location>
</feature>
<comment type="caution">
    <text evidence="2">The sequence shown here is derived from an EMBL/GenBank/DDBJ whole genome shotgun (WGS) entry which is preliminary data.</text>
</comment>
<dbReference type="Proteomes" id="UP000186817">
    <property type="component" value="Unassembled WGS sequence"/>
</dbReference>
<dbReference type="EMBL" id="LSRX01001058">
    <property type="protein sequence ID" value="OLP84220.1"/>
    <property type="molecule type" value="Genomic_DNA"/>
</dbReference>
<feature type="compositionally biased region" description="Basic residues" evidence="1">
    <location>
        <begin position="597"/>
        <end position="611"/>
    </location>
</feature>